<dbReference type="KEGG" id="spad:DVK44_00880"/>
<feature type="region of interest" description="Disordered" evidence="1">
    <location>
        <begin position="27"/>
        <end position="60"/>
    </location>
</feature>
<evidence type="ECO:0000313" key="2">
    <source>
        <dbReference type="EMBL" id="AXG76467.1"/>
    </source>
</evidence>
<sequence length="245" mass="26411">MRRTDDPTPGAPIDLLLDDAEVLRDTYDERDTEAARARRAAHRGDRTDRTDGTDTADGTAVPHRFPSAHEQAAHDLSLAVALVLNAPEAAGALTRLVDHDRIDPEGAVVFAALLQLTGHHEAAQFWWQFAAGGGNRTAAFCLFLTHRRRAEFKDAAYWRAQSRRLPGRPVPPGPPGPGAAAPTLSALLPEAVRHELLGQCHRGRHPSLPAPLEAVINRLRVDGDDEDFGEVPQPGAGLAAELSGR</sequence>
<protein>
    <submittedName>
        <fullName evidence="2">Uncharacterized protein</fullName>
    </submittedName>
</protein>
<evidence type="ECO:0000256" key="1">
    <source>
        <dbReference type="SAM" id="MobiDB-lite"/>
    </source>
</evidence>
<organism evidence="2 3">
    <name type="scientific">Streptomyces paludis</name>
    <dbReference type="NCBI Taxonomy" id="2282738"/>
    <lineage>
        <taxon>Bacteria</taxon>
        <taxon>Bacillati</taxon>
        <taxon>Actinomycetota</taxon>
        <taxon>Actinomycetes</taxon>
        <taxon>Kitasatosporales</taxon>
        <taxon>Streptomycetaceae</taxon>
        <taxon>Streptomyces</taxon>
    </lineage>
</organism>
<dbReference type="Proteomes" id="UP000253868">
    <property type="component" value="Chromosome"/>
</dbReference>
<feature type="region of interest" description="Disordered" evidence="1">
    <location>
        <begin position="224"/>
        <end position="245"/>
    </location>
</feature>
<dbReference type="RefSeq" id="WP_114657738.1">
    <property type="nucleotide sequence ID" value="NZ_CP031194.1"/>
</dbReference>
<feature type="compositionally biased region" description="Basic and acidic residues" evidence="1">
    <location>
        <begin position="27"/>
        <end position="52"/>
    </location>
</feature>
<dbReference type="AlphaFoldDB" id="A0A345HIE3"/>
<dbReference type="EMBL" id="CP031194">
    <property type="protein sequence ID" value="AXG76467.1"/>
    <property type="molecule type" value="Genomic_DNA"/>
</dbReference>
<proteinExistence type="predicted"/>
<evidence type="ECO:0000313" key="3">
    <source>
        <dbReference type="Proteomes" id="UP000253868"/>
    </source>
</evidence>
<gene>
    <name evidence="2" type="ORF">DVK44_00880</name>
</gene>
<dbReference type="OrthoDB" id="4321441at2"/>
<accession>A0A345HIE3</accession>
<reference evidence="3" key="1">
    <citation type="submission" date="2018-07" db="EMBL/GenBank/DDBJ databases">
        <authorList>
            <person name="Zhao J."/>
        </authorList>
    </citation>
    <scope>NUCLEOTIDE SEQUENCE [LARGE SCALE GENOMIC DNA]</scope>
    <source>
        <strain evidence="3">GSSD-12</strain>
    </source>
</reference>
<keyword evidence="3" id="KW-1185">Reference proteome</keyword>
<name>A0A345HIE3_9ACTN</name>